<proteinExistence type="predicted"/>
<organism evidence="2 3">
    <name type="scientific">Aureimonas phyllosphaerae</name>
    <dbReference type="NCBI Taxonomy" id="1166078"/>
    <lineage>
        <taxon>Bacteria</taxon>
        <taxon>Pseudomonadati</taxon>
        <taxon>Pseudomonadota</taxon>
        <taxon>Alphaproteobacteria</taxon>
        <taxon>Hyphomicrobiales</taxon>
        <taxon>Aurantimonadaceae</taxon>
        <taxon>Aureimonas</taxon>
    </lineage>
</organism>
<dbReference type="InterPro" id="IPR002471">
    <property type="entry name" value="Pept_S9_AS"/>
</dbReference>
<dbReference type="Gene3D" id="3.40.50.1820">
    <property type="entry name" value="alpha/beta hydrolase"/>
    <property type="match status" value="1"/>
</dbReference>
<reference evidence="2 3" key="1">
    <citation type="submission" date="2020-08" db="EMBL/GenBank/DDBJ databases">
        <title>Genomic Encyclopedia of Type Strains, Phase IV (KMG-IV): sequencing the most valuable type-strain genomes for metagenomic binning, comparative biology and taxonomic classification.</title>
        <authorList>
            <person name="Goeker M."/>
        </authorList>
    </citation>
    <scope>NUCLEOTIDE SEQUENCE [LARGE SCALE GENOMIC DNA]</scope>
    <source>
        <strain evidence="2 3">DSM 25024</strain>
    </source>
</reference>
<dbReference type="GO" id="GO:0006508">
    <property type="term" value="P:proteolysis"/>
    <property type="evidence" value="ECO:0007669"/>
    <property type="project" value="InterPro"/>
</dbReference>
<dbReference type="EMBL" id="JACIDO010000008">
    <property type="protein sequence ID" value="MBB3937320.1"/>
    <property type="molecule type" value="Genomic_DNA"/>
</dbReference>
<evidence type="ECO:0000313" key="3">
    <source>
        <dbReference type="Proteomes" id="UP000531216"/>
    </source>
</evidence>
<keyword evidence="1" id="KW-0378">Hydrolase</keyword>
<gene>
    <name evidence="2" type="ORF">GGR05_003486</name>
</gene>
<evidence type="ECO:0000313" key="2">
    <source>
        <dbReference type="EMBL" id="MBB3937320.1"/>
    </source>
</evidence>
<dbReference type="SUPFAM" id="SSF53474">
    <property type="entry name" value="alpha/beta-Hydrolases"/>
    <property type="match status" value="1"/>
</dbReference>
<keyword evidence="3" id="KW-1185">Reference proteome</keyword>
<dbReference type="Proteomes" id="UP000531216">
    <property type="component" value="Unassembled WGS sequence"/>
</dbReference>
<comment type="caution">
    <text evidence="2">The sequence shown here is derived from an EMBL/GenBank/DDBJ whole genome shotgun (WGS) entry which is preliminary data.</text>
</comment>
<dbReference type="GO" id="GO:0004252">
    <property type="term" value="F:serine-type endopeptidase activity"/>
    <property type="evidence" value="ECO:0007669"/>
    <property type="project" value="InterPro"/>
</dbReference>
<sequence>MTVESDIDDALGALACLKENADVDGRRIAVPGKSLGGIVSSAVAGRAGNGLKPVVLWNRGINAPAAFDTIFGLGGMRRRLVAT</sequence>
<accession>A0A7W6FVY2</accession>
<evidence type="ECO:0000256" key="1">
    <source>
        <dbReference type="ARBA" id="ARBA00022801"/>
    </source>
</evidence>
<protein>
    <submittedName>
        <fullName evidence="2">Acetyl esterase/lipase</fullName>
    </submittedName>
</protein>
<dbReference type="PROSITE" id="PS00708">
    <property type="entry name" value="PRO_ENDOPEP_SER"/>
    <property type="match status" value="1"/>
</dbReference>
<dbReference type="InterPro" id="IPR029058">
    <property type="entry name" value="AB_hydrolase_fold"/>
</dbReference>
<dbReference type="AlphaFoldDB" id="A0A7W6FVY2"/>
<name>A0A7W6FVY2_9HYPH</name>